<proteinExistence type="predicted"/>
<dbReference type="InterPro" id="IPR050248">
    <property type="entry name" value="Polysacc_deacetylase_ArnD"/>
</dbReference>
<dbReference type="PROSITE" id="PS51677">
    <property type="entry name" value="NODB"/>
    <property type="match status" value="1"/>
</dbReference>
<dbReference type="GO" id="GO:0008800">
    <property type="term" value="F:beta-lactamase activity"/>
    <property type="evidence" value="ECO:0007669"/>
    <property type="project" value="InterPro"/>
</dbReference>
<keyword evidence="2" id="KW-0378">Hydrolase</keyword>
<dbReference type="InterPro" id="IPR012338">
    <property type="entry name" value="Beta-lactam/transpept-like"/>
</dbReference>
<feature type="domain" description="NodB homology" evidence="4">
    <location>
        <begin position="428"/>
        <end position="636"/>
    </location>
</feature>
<keyword evidence="1" id="KW-0479">Metal-binding</keyword>
<dbReference type="AlphaFoldDB" id="A0A3N4PZF3"/>
<dbReference type="OrthoDB" id="1884322at2"/>
<dbReference type="InterPro" id="IPR045155">
    <property type="entry name" value="Beta-lactam_cat"/>
</dbReference>
<dbReference type="Pfam" id="PF01522">
    <property type="entry name" value="Polysacc_deac_1"/>
    <property type="match status" value="1"/>
</dbReference>
<dbReference type="SUPFAM" id="SSF56601">
    <property type="entry name" value="beta-lactamase/transpeptidase-like"/>
    <property type="match status" value="1"/>
</dbReference>
<feature type="signal peptide" evidence="3">
    <location>
        <begin position="1"/>
        <end position="19"/>
    </location>
</feature>
<dbReference type="GO" id="GO:0030655">
    <property type="term" value="P:beta-lactam antibiotic catabolic process"/>
    <property type="evidence" value="ECO:0007669"/>
    <property type="project" value="InterPro"/>
</dbReference>
<dbReference type="Pfam" id="PF13354">
    <property type="entry name" value="Beta-lactamase2"/>
    <property type="match status" value="1"/>
</dbReference>
<reference evidence="5 6" key="1">
    <citation type="submission" date="2018-11" db="EMBL/GenBank/DDBJ databases">
        <title>Chitinophaga lutea sp.nov., isolate from arsenic contaminated soil.</title>
        <authorList>
            <person name="Zong Y."/>
        </authorList>
    </citation>
    <scope>NUCLEOTIDE SEQUENCE [LARGE SCALE GENOMIC DNA]</scope>
    <source>
        <strain evidence="5 6">ZY74</strain>
    </source>
</reference>
<dbReference type="Gene3D" id="3.40.710.10">
    <property type="entry name" value="DD-peptidase/beta-lactamase superfamily"/>
    <property type="match status" value="1"/>
</dbReference>
<dbReference type="GO" id="GO:0046872">
    <property type="term" value="F:metal ion binding"/>
    <property type="evidence" value="ECO:0007669"/>
    <property type="project" value="UniProtKB-KW"/>
</dbReference>
<feature type="chain" id="PRO_5018294795" description="NodB homology domain-containing protein" evidence="3">
    <location>
        <begin position="20"/>
        <end position="646"/>
    </location>
</feature>
<organism evidence="5 6">
    <name type="scientific">Chitinophaga lutea</name>
    <dbReference type="NCBI Taxonomy" id="2488634"/>
    <lineage>
        <taxon>Bacteria</taxon>
        <taxon>Pseudomonadati</taxon>
        <taxon>Bacteroidota</taxon>
        <taxon>Chitinophagia</taxon>
        <taxon>Chitinophagales</taxon>
        <taxon>Chitinophagaceae</taxon>
        <taxon>Chitinophaga</taxon>
    </lineage>
</organism>
<keyword evidence="3" id="KW-0732">Signal</keyword>
<dbReference type="GO" id="GO:0005975">
    <property type="term" value="P:carbohydrate metabolic process"/>
    <property type="evidence" value="ECO:0007669"/>
    <property type="project" value="InterPro"/>
</dbReference>
<comment type="caution">
    <text evidence="5">The sequence shown here is derived from an EMBL/GenBank/DDBJ whole genome shotgun (WGS) entry which is preliminary data.</text>
</comment>
<dbReference type="GO" id="GO:0016020">
    <property type="term" value="C:membrane"/>
    <property type="evidence" value="ECO:0007669"/>
    <property type="project" value="TreeGrafter"/>
</dbReference>
<dbReference type="InterPro" id="IPR011330">
    <property type="entry name" value="Glyco_hydro/deAcase_b/a-brl"/>
</dbReference>
<dbReference type="PANTHER" id="PTHR10587:SF133">
    <property type="entry name" value="CHITIN DEACETYLASE 1-RELATED"/>
    <property type="match status" value="1"/>
</dbReference>
<keyword evidence="6" id="KW-1185">Reference proteome</keyword>
<dbReference type="Proteomes" id="UP000278351">
    <property type="component" value="Unassembled WGS sequence"/>
</dbReference>
<evidence type="ECO:0000259" key="4">
    <source>
        <dbReference type="PROSITE" id="PS51677"/>
    </source>
</evidence>
<evidence type="ECO:0000256" key="2">
    <source>
        <dbReference type="ARBA" id="ARBA00022801"/>
    </source>
</evidence>
<protein>
    <recommendedName>
        <fullName evidence="4">NodB homology domain-containing protein</fullName>
    </recommendedName>
</protein>
<dbReference type="InterPro" id="IPR002509">
    <property type="entry name" value="NODB_dom"/>
</dbReference>
<accession>A0A3N4PZF3</accession>
<dbReference type="Gene3D" id="3.20.20.370">
    <property type="entry name" value="Glycoside hydrolase/deacetylase"/>
    <property type="match status" value="1"/>
</dbReference>
<gene>
    <name evidence="5" type="ORF">EGT74_07360</name>
</gene>
<dbReference type="EMBL" id="RPDH01000001">
    <property type="protein sequence ID" value="RPE13338.1"/>
    <property type="molecule type" value="Genomic_DNA"/>
</dbReference>
<evidence type="ECO:0000256" key="1">
    <source>
        <dbReference type="ARBA" id="ARBA00022723"/>
    </source>
</evidence>
<evidence type="ECO:0000313" key="5">
    <source>
        <dbReference type="EMBL" id="RPE13338.1"/>
    </source>
</evidence>
<dbReference type="CDD" id="cd10917">
    <property type="entry name" value="CE4_NodB_like_6s_7s"/>
    <property type="match status" value="1"/>
</dbReference>
<dbReference type="SUPFAM" id="SSF88713">
    <property type="entry name" value="Glycoside hydrolase/deacetylase"/>
    <property type="match status" value="1"/>
</dbReference>
<name>A0A3N4PZF3_9BACT</name>
<dbReference type="PANTHER" id="PTHR10587">
    <property type="entry name" value="GLYCOSYL TRANSFERASE-RELATED"/>
    <property type="match status" value="1"/>
</dbReference>
<sequence length="646" mass="74529">MSRTTFTLLLLLLAAAARAQPRTDAFMKDLLNKHASPQLRHILAHPDSFQVQLIYTQINRDAQNRPAFRHYYYHVDKAVYFNPASMVKMPLAFLALEKLNSLGIDKYTPMLTDSAFSGQTRVRRDTSAENGLPSIAQYIKKIFLVSDNDAYNRLYEFIGPQTIREKLLAKGYPDVRIVRRFVPMTEEENRHTNPVYFVLGADTVYRQPAAVNTLVYDFSKPLFVGRQHYDRNDALINKPMDFTRHNNAPLQDLQRMLQSVLFPASVPAAQRFNLSPDDYRFLYRYMAALPFESDHPKYDTSEFFDSYTKFFRFKAGRGKIPPHIRVFNKTGWSYGFLTDVAYFADIKNKVEFMLSANIYVNRDGVLNDNKYEYEEEGYPFFKEVGDIFYGYELQRQRPHAPDLGIFEEATAGLGQPPVAITRGDTTRRRLAIVFTGHEFADGGEHIAAVLKKCKVPASFFLTGTFYETPAFAPLIRRLKNDGHYLAGHSGRHLLYCDWVKRDSLLVTRREFEEDLALNYRAMARHGIAAPHYFLPPYEWYNDSIVKWTAALGLQLVNFSPGTRSTADYTYPEMGKSYRGSDSIMKSVTDFENQRPAGLNGFMLLVHIGTDPRRIDKFYLQLEKLIRYLQGKQYELVTVPRLLSLHL</sequence>
<evidence type="ECO:0000256" key="3">
    <source>
        <dbReference type="SAM" id="SignalP"/>
    </source>
</evidence>
<evidence type="ECO:0000313" key="6">
    <source>
        <dbReference type="Proteomes" id="UP000278351"/>
    </source>
</evidence>